<evidence type="ECO:0000313" key="1">
    <source>
        <dbReference type="EMBL" id="CAD7420346.1"/>
    </source>
</evidence>
<accession>A0A7R9HI86</accession>
<dbReference type="AlphaFoldDB" id="A0A7R9HI86"/>
<proteinExistence type="predicted"/>
<protein>
    <submittedName>
        <fullName evidence="1">Uncharacterized protein</fullName>
    </submittedName>
</protein>
<sequence>MSLQLDLSSGGLAPNLAYCGVWHNFVISGCPVGSFKRSLYNQKSDKEVFLRLDLRVSSQDRQIIPFVSKKSDRLKSFTAEKESHIHLNS</sequence>
<reference evidence="1" key="1">
    <citation type="submission" date="2020-11" db="EMBL/GenBank/DDBJ databases">
        <authorList>
            <person name="Tran Van P."/>
        </authorList>
    </citation>
    <scope>NUCLEOTIDE SEQUENCE</scope>
</reference>
<gene>
    <name evidence="1" type="ORF">TPSB3V08_LOCUS13761</name>
</gene>
<dbReference type="EMBL" id="OD030135">
    <property type="protein sequence ID" value="CAD7420346.1"/>
    <property type="molecule type" value="Genomic_DNA"/>
</dbReference>
<organism evidence="1">
    <name type="scientific">Timema poppense</name>
    <name type="common">Walking stick</name>
    <dbReference type="NCBI Taxonomy" id="170557"/>
    <lineage>
        <taxon>Eukaryota</taxon>
        <taxon>Metazoa</taxon>
        <taxon>Ecdysozoa</taxon>
        <taxon>Arthropoda</taxon>
        <taxon>Hexapoda</taxon>
        <taxon>Insecta</taxon>
        <taxon>Pterygota</taxon>
        <taxon>Neoptera</taxon>
        <taxon>Polyneoptera</taxon>
        <taxon>Phasmatodea</taxon>
        <taxon>Timematodea</taxon>
        <taxon>Timematoidea</taxon>
        <taxon>Timematidae</taxon>
        <taxon>Timema</taxon>
    </lineage>
</organism>
<name>A0A7R9HI86_TIMPO</name>